<feature type="chain" id="PRO_5002524132" description="Major facilitator superfamily (MFS) profile domain-containing protein" evidence="9">
    <location>
        <begin position="30"/>
        <end position="495"/>
    </location>
</feature>
<feature type="transmembrane region" description="Helical" evidence="8">
    <location>
        <begin position="432"/>
        <end position="451"/>
    </location>
</feature>
<dbReference type="PRINTS" id="PR00171">
    <property type="entry name" value="SUGRTRNSPORT"/>
</dbReference>
<evidence type="ECO:0000256" key="1">
    <source>
        <dbReference type="ARBA" id="ARBA00004141"/>
    </source>
</evidence>
<dbReference type="FunFam" id="1.20.1250.20:FF:000134">
    <property type="entry name" value="MFS sugar transporter protein"/>
    <property type="match status" value="1"/>
</dbReference>
<accession>A0A0F7VI73</accession>
<evidence type="ECO:0000313" key="11">
    <source>
        <dbReference type="EMBL" id="CEO61027.1"/>
    </source>
</evidence>
<evidence type="ECO:0000256" key="5">
    <source>
        <dbReference type="ARBA" id="ARBA00022989"/>
    </source>
</evidence>
<feature type="domain" description="Major facilitator superfamily (MFS) profile" evidence="10">
    <location>
        <begin position="17"/>
        <end position="455"/>
    </location>
</feature>
<comment type="similarity">
    <text evidence="2 7">Belongs to the major facilitator superfamily. Sugar transporter (TC 2.A.1.1) family.</text>
</comment>
<evidence type="ECO:0000256" key="4">
    <source>
        <dbReference type="ARBA" id="ARBA00022692"/>
    </source>
</evidence>
<dbReference type="PROSITE" id="PS00217">
    <property type="entry name" value="SUGAR_TRANSPORT_2"/>
    <property type="match status" value="1"/>
</dbReference>
<evidence type="ECO:0000256" key="9">
    <source>
        <dbReference type="SAM" id="SignalP"/>
    </source>
</evidence>
<feature type="transmembrane region" description="Helical" evidence="8">
    <location>
        <begin position="110"/>
        <end position="133"/>
    </location>
</feature>
<evidence type="ECO:0000256" key="7">
    <source>
        <dbReference type="RuleBase" id="RU003346"/>
    </source>
</evidence>
<evidence type="ECO:0000256" key="3">
    <source>
        <dbReference type="ARBA" id="ARBA00022448"/>
    </source>
</evidence>
<feature type="transmembrane region" description="Helical" evidence="8">
    <location>
        <begin position="145"/>
        <end position="169"/>
    </location>
</feature>
<keyword evidence="9" id="KW-0732">Signal</keyword>
<dbReference type="PANTHER" id="PTHR48022">
    <property type="entry name" value="PLASTIDIC GLUCOSE TRANSPORTER 4"/>
    <property type="match status" value="1"/>
</dbReference>
<feature type="transmembrane region" description="Helical" evidence="8">
    <location>
        <begin position="86"/>
        <end position="104"/>
    </location>
</feature>
<dbReference type="InterPro" id="IPR020846">
    <property type="entry name" value="MFS_dom"/>
</dbReference>
<keyword evidence="5 8" id="KW-1133">Transmembrane helix</keyword>
<dbReference type="Proteomes" id="UP000042958">
    <property type="component" value="Unassembled WGS sequence"/>
</dbReference>
<dbReference type="AlphaFoldDB" id="A0A0F7VI73"/>
<comment type="subcellular location">
    <subcellularLocation>
        <location evidence="1">Membrane</location>
        <topology evidence="1">Multi-pass membrane protein</topology>
    </subcellularLocation>
</comment>
<feature type="transmembrane region" description="Helical" evidence="8">
    <location>
        <begin position="332"/>
        <end position="355"/>
    </location>
</feature>
<dbReference type="SUPFAM" id="SSF103473">
    <property type="entry name" value="MFS general substrate transporter"/>
    <property type="match status" value="1"/>
</dbReference>
<keyword evidence="3 7" id="KW-0813">Transport</keyword>
<evidence type="ECO:0000259" key="10">
    <source>
        <dbReference type="PROSITE" id="PS50850"/>
    </source>
</evidence>
<dbReference type="InterPro" id="IPR005829">
    <property type="entry name" value="Sugar_transporter_CS"/>
</dbReference>
<dbReference type="PROSITE" id="PS50850">
    <property type="entry name" value="MFS"/>
    <property type="match status" value="1"/>
</dbReference>
<evidence type="ECO:0000313" key="12">
    <source>
        <dbReference type="Proteomes" id="UP000042958"/>
    </source>
</evidence>
<dbReference type="OrthoDB" id="6133115at2759"/>
<keyword evidence="6 8" id="KW-0472">Membrane</keyword>
<dbReference type="InterPro" id="IPR005828">
    <property type="entry name" value="MFS_sugar_transport-like"/>
</dbReference>
<dbReference type="InterPro" id="IPR036259">
    <property type="entry name" value="MFS_trans_sf"/>
</dbReference>
<dbReference type="InterPro" id="IPR003663">
    <property type="entry name" value="Sugar/inositol_transpt"/>
</dbReference>
<keyword evidence="4 8" id="KW-0812">Transmembrane</keyword>
<dbReference type="GO" id="GO:0005351">
    <property type="term" value="F:carbohydrate:proton symporter activity"/>
    <property type="evidence" value="ECO:0007669"/>
    <property type="project" value="TreeGrafter"/>
</dbReference>
<dbReference type="NCBIfam" id="TIGR00879">
    <property type="entry name" value="SP"/>
    <property type="match status" value="1"/>
</dbReference>
<dbReference type="EMBL" id="CDHK01000004">
    <property type="protein sequence ID" value="CEO61027.1"/>
    <property type="molecule type" value="Genomic_DNA"/>
</dbReference>
<gene>
    <name evidence="11" type="ORF">PMG11_05423</name>
</gene>
<evidence type="ECO:0000256" key="8">
    <source>
        <dbReference type="SAM" id="Phobius"/>
    </source>
</evidence>
<dbReference type="PANTHER" id="PTHR48022:SF64">
    <property type="entry name" value="MAJOR FACILITATOR SUPERFAMILY (MFS) PROFILE DOMAIN-CONTAINING PROTEIN"/>
    <property type="match status" value="1"/>
</dbReference>
<dbReference type="GO" id="GO:0016020">
    <property type="term" value="C:membrane"/>
    <property type="evidence" value="ECO:0007669"/>
    <property type="project" value="UniProtKB-SubCell"/>
</dbReference>
<organism evidence="11 12">
    <name type="scientific">Penicillium brasilianum</name>
    <dbReference type="NCBI Taxonomy" id="104259"/>
    <lineage>
        <taxon>Eukaryota</taxon>
        <taxon>Fungi</taxon>
        <taxon>Dikarya</taxon>
        <taxon>Ascomycota</taxon>
        <taxon>Pezizomycotina</taxon>
        <taxon>Eurotiomycetes</taxon>
        <taxon>Eurotiomycetidae</taxon>
        <taxon>Eurotiales</taxon>
        <taxon>Aspergillaceae</taxon>
        <taxon>Penicillium</taxon>
    </lineage>
</organism>
<name>A0A0F7VI73_PENBI</name>
<dbReference type="Gene3D" id="1.20.1250.20">
    <property type="entry name" value="MFS general substrate transporter like domains"/>
    <property type="match status" value="1"/>
</dbReference>
<sequence>MSSTSPVNHGLRRLNLGIFLMLSASATSGYNASQINSLLVLPEFTKFLSGLDSNSTGLIIASVSLGAFLSFIPASYVADAFGRRRCVTIGATLCILASILQVAIKHPWVFFGARIVTGAGVGFSQTAAPLLIAETAYPSQRPTLTGLYNAVWFCGSITAAAIAFATLSIENSWSWRVPCMLQVLFPSMQLVALFVIPESPRWLVSKNRQGEALAMLTRYHANGDMHDKLVQDEYDQICASIHAQADQKSASRWSAFFKSKGDIHRFTICILLGFMQEWTGNGVTSYYLPPILASVGITNAVHQAAVNISLQFWNLMFAVAGASTSDKYGRRVLWLCATTLMLIFLSTSTVMAGLFAEMNILEAGITVVPMLFLFCAAYDFAYMPLFIAYPAEILPFQLRAKGLAVTLTTDSLACFFNQYVNPVAFSALRWRYFSIYVGCLVIVFALVYFFFPETQGRSLEEVARIFENTKVKDPEAIMSDSEGSKQSSFVIKYEE</sequence>
<feature type="transmembrane region" description="Helical" evidence="8">
    <location>
        <begin position="55"/>
        <end position="74"/>
    </location>
</feature>
<proteinExistence type="inferred from homology"/>
<protein>
    <recommendedName>
        <fullName evidence="10">Major facilitator superfamily (MFS) profile domain-containing protein</fullName>
    </recommendedName>
</protein>
<evidence type="ECO:0000256" key="6">
    <source>
        <dbReference type="ARBA" id="ARBA00023136"/>
    </source>
</evidence>
<feature type="transmembrane region" description="Helical" evidence="8">
    <location>
        <begin position="367"/>
        <end position="390"/>
    </location>
</feature>
<keyword evidence="12" id="KW-1185">Reference proteome</keyword>
<evidence type="ECO:0000256" key="2">
    <source>
        <dbReference type="ARBA" id="ARBA00010992"/>
    </source>
</evidence>
<dbReference type="Pfam" id="PF00083">
    <property type="entry name" value="Sugar_tr"/>
    <property type="match status" value="1"/>
</dbReference>
<dbReference type="InterPro" id="IPR050360">
    <property type="entry name" value="MFS_Sugar_Transporters"/>
</dbReference>
<feature type="signal peptide" evidence="9">
    <location>
        <begin position="1"/>
        <end position="29"/>
    </location>
</feature>
<reference evidence="12" key="1">
    <citation type="journal article" date="2015" name="Genome Announc.">
        <title>Draft genome sequence of the fungus Penicillium brasilianum MG11.</title>
        <authorList>
            <person name="Horn F."/>
            <person name="Linde J."/>
            <person name="Mattern D.J."/>
            <person name="Walther G."/>
            <person name="Guthke R."/>
            <person name="Brakhage A.A."/>
            <person name="Valiante V."/>
        </authorList>
    </citation>
    <scope>NUCLEOTIDE SEQUENCE [LARGE SCALE GENOMIC DNA]</scope>
    <source>
        <strain evidence="12">MG11</strain>
    </source>
</reference>
<feature type="transmembrane region" description="Helical" evidence="8">
    <location>
        <begin position="175"/>
        <end position="196"/>
    </location>
</feature>
<dbReference type="PROSITE" id="PS00216">
    <property type="entry name" value="SUGAR_TRANSPORT_1"/>
    <property type="match status" value="1"/>
</dbReference>